<dbReference type="Gene3D" id="3.90.79.10">
    <property type="entry name" value="Nucleoside Triphosphate Pyrophosphohydrolase"/>
    <property type="match status" value="1"/>
</dbReference>
<reference evidence="2 3" key="1">
    <citation type="submission" date="2016-04" db="EMBL/GenBank/DDBJ databases">
        <title>Deep-sea bacteria in the southern Pacific.</title>
        <authorList>
            <person name="Tang K."/>
        </authorList>
    </citation>
    <scope>NUCLEOTIDE SEQUENCE [LARGE SCALE GENOMIC DNA]</scope>
    <source>
        <strain evidence="2 3">JLT2014</strain>
    </source>
</reference>
<dbReference type="OrthoDB" id="542521at2"/>
<dbReference type="STRING" id="1250539.Ga0080574_TMP3826"/>
<name>A0A1P8UXN9_9RHOB</name>
<dbReference type="Proteomes" id="UP000187059">
    <property type="component" value="Chromosome"/>
</dbReference>
<dbReference type="EMBL" id="CP015093">
    <property type="protein sequence ID" value="APZ54160.1"/>
    <property type="molecule type" value="Genomic_DNA"/>
</dbReference>
<gene>
    <name evidence="2" type="ORF">Ga0080574_TMP3826</name>
</gene>
<evidence type="ECO:0000259" key="1">
    <source>
        <dbReference type="PROSITE" id="PS51462"/>
    </source>
</evidence>
<organism evidence="2 3">
    <name type="scientific">Salipiger abyssi</name>
    <dbReference type="NCBI Taxonomy" id="1250539"/>
    <lineage>
        <taxon>Bacteria</taxon>
        <taxon>Pseudomonadati</taxon>
        <taxon>Pseudomonadota</taxon>
        <taxon>Alphaproteobacteria</taxon>
        <taxon>Rhodobacterales</taxon>
        <taxon>Roseobacteraceae</taxon>
        <taxon>Salipiger</taxon>
    </lineage>
</organism>
<dbReference type="KEGG" id="paby:Ga0080574_TMP3826"/>
<dbReference type="PROSITE" id="PS51462">
    <property type="entry name" value="NUDIX"/>
    <property type="match status" value="1"/>
</dbReference>
<evidence type="ECO:0000313" key="3">
    <source>
        <dbReference type="Proteomes" id="UP000187059"/>
    </source>
</evidence>
<feature type="domain" description="Nudix hydrolase" evidence="1">
    <location>
        <begin position="5"/>
        <end position="140"/>
    </location>
</feature>
<dbReference type="InterPro" id="IPR015797">
    <property type="entry name" value="NUDIX_hydrolase-like_dom_sf"/>
</dbReference>
<dbReference type="GO" id="GO:0003824">
    <property type="term" value="F:catalytic activity"/>
    <property type="evidence" value="ECO:0007669"/>
    <property type="project" value="UniProtKB-ARBA"/>
</dbReference>
<accession>A0A1P8UXN9</accession>
<dbReference type="Pfam" id="PF00293">
    <property type="entry name" value="NUDIX"/>
    <property type="match status" value="1"/>
</dbReference>
<dbReference type="SUPFAM" id="SSF55811">
    <property type="entry name" value="Nudix"/>
    <property type="match status" value="1"/>
</dbReference>
<sequence length="151" mass="16729">MIPDDYIRPAVRAVIRRGPLVLVQVKAWPSGHRYLTLPGGRQEISETMQECLLRECREEIGVAPVIGDVLHVADVLREGPGARRFLVETLFACAVPESYVPRMGSKPDKRQIATEWVDPTETGAAFFPRYDLALSRADAPVYLGRLSCAPA</sequence>
<evidence type="ECO:0000313" key="2">
    <source>
        <dbReference type="EMBL" id="APZ54160.1"/>
    </source>
</evidence>
<keyword evidence="3" id="KW-1185">Reference proteome</keyword>
<protein>
    <submittedName>
        <fullName evidence="2">ADP-ribose pyrophosphatase</fullName>
    </submittedName>
</protein>
<dbReference type="InterPro" id="IPR000086">
    <property type="entry name" value="NUDIX_hydrolase_dom"/>
</dbReference>
<dbReference type="AlphaFoldDB" id="A0A1P8UXN9"/>
<proteinExistence type="predicted"/>